<organism evidence="1 2">
    <name type="scientific">candidate division CSSED10-310 bacterium</name>
    <dbReference type="NCBI Taxonomy" id="2855610"/>
    <lineage>
        <taxon>Bacteria</taxon>
        <taxon>Bacteria division CSSED10-310</taxon>
    </lineage>
</organism>
<comment type="caution">
    <text evidence="1">The sequence shown here is derived from an EMBL/GenBank/DDBJ whole genome shotgun (WGS) entry which is preliminary data.</text>
</comment>
<protein>
    <submittedName>
        <fullName evidence="1">Uncharacterized protein</fullName>
    </submittedName>
</protein>
<name>A0ABV6YSB6_UNCC1</name>
<evidence type="ECO:0000313" key="2">
    <source>
        <dbReference type="Proteomes" id="UP001594351"/>
    </source>
</evidence>
<dbReference type="Proteomes" id="UP001594351">
    <property type="component" value="Unassembled WGS sequence"/>
</dbReference>
<proteinExistence type="predicted"/>
<accession>A0ABV6YSB6</accession>
<gene>
    <name evidence="1" type="ORF">ACFL27_02695</name>
</gene>
<dbReference type="EMBL" id="JBHPBY010000020">
    <property type="protein sequence ID" value="MFC1849094.1"/>
    <property type="molecule type" value="Genomic_DNA"/>
</dbReference>
<keyword evidence="2" id="KW-1185">Reference proteome</keyword>
<sequence length="326" mass="36965">MPQIIVTTVIRNGSRERNGFVFEIDWTLKKIMHQFPLPDIDVEELGPRGGARGARGTLSVGGYHYIANFNTIFVYDDTWNLRGEIQHPLFNGLHEMDYDYDGLWVSSTGIDAILKLDWEGNLQSSLFFGELEDHIRETLQISERRCDHTVNQRRALYPNELLVTHVNSVKLYNERPYACLNKQGAIVALDPLEIIVPPSGKAGFHNGTRVNDDLLLVNSSYEKKLYGFKPDDGQIEFEIDWHAELKTMYQKDKQLLEDIFCGKNTDGNVAQNGWARGLDVLESGRVLIGFAPAMIAELDLEDKKIIDVFPLDDDVHHAVHGLSVVK</sequence>
<reference evidence="1 2" key="1">
    <citation type="submission" date="2024-09" db="EMBL/GenBank/DDBJ databases">
        <title>Laminarin stimulates single cell rates of sulfate reduction while oxygen inhibits transcriptomic activity in coastal marine sediment.</title>
        <authorList>
            <person name="Lindsay M."/>
            <person name="Orcutt B."/>
            <person name="Emerson D."/>
            <person name="Stepanauskas R."/>
            <person name="D'Angelo T."/>
        </authorList>
    </citation>
    <scope>NUCLEOTIDE SEQUENCE [LARGE SCALE GENOMIC DNA]</scope>
    <source>
        <strain evidence="1">SAG AM-311-K15</strain>
    </source>
</reference>
<evidence type="ECO:0000313" key="1">
    <source>
        <dbReference type="EMBL" id="MFC1849094.1"/>
    </source>
</evidence>
<dbReference type="SUPFAM" id="SSF63829">
    <property type="entry name" value="Calcium-dependent phosphotriesterase"/>
    <property type="match status" value="1"/>
</dbReference>